<keyword evidence="5" id="KW-0560">Oxidoreductase</keyword>
<evidence type="ECO:0000313" key="7">
    <source>
        <dbReference type="Proteomes" id="UP000774617"/>
    </source>
</evidence>
<evidence type="ECO:0000256" key="1">
    <source>
        <dbReference type="ARBA" id="ARBA00009183"/>
    </source>
</evidence>
<dbReference type="InterPro" id="IPR050346">
    <property type="entry name" value="FMO-like"/>
</dbReference>
<accession>A0ABQ8FTN1</accession>
<reference evidence="6 7" key="1">
    <citation type="journal article" date="2021" name="Nat. Commun.">
        <title>Genetic determinants of endophytism in the Arabidopsis root mycobiome.</title>
        <authorList>
            <person name="Mesny F."/>
            <person name="Miyauchi S."/>
            <person name="Thiergart T."/>
            <person name="Pickel B."/>
            <person name="Atanasova L."/>
            <person name="Karlsson M."/>
            <person name="Huettel B."/>
            <person name="Barry K.W."/>
            <person name="Haridas S."/>
            <person name="Chen C."/>
            <person name="Bauer D."/>
            <person name="Andreopoulos W."/>
            <person name="Pangilinan J."/>
            <person name="LaButti K."/>
            <person name="Riley R."/>
            <person name="Lipzen A."/>
            <person name="Clum A."/>
            <person name="Drula E."/>
            <person name="Henrissat B."/>
            <person name="Kohler A."/>
            <person name="Grigoriev I.V."/>
            <person name="Martin F.M."/>
            <person name="Hacquard S."/>
        </authorList>
    </citation>
    <scope>NUCLEOTIDE SEQUENCE [LARGE SCALE GENOMIC DNA]</scope>
    <source>
        <strain evidence="6 7">MPI-SDFR-AT-0080</strain>
    </source>
</reference>
<evidence type="ECO:0000256" key="5">
    <source>
        <dbReference type="ARBA" id="ARBA00023002"/>
    </source>
</evidence>
<gene>
    <name evidence="6" type="ORF">B0J12DRAFT_771687</name>
</gene>
<dbReference type="PRINTS" id="PR00419">
    <property type="entry name" value="ADXRDTASE"/>
</dbReference>
<comment type="similarity">
    <text evidence="1">Belongs to the FMO family.</text>
</comment>
<dbReference type="Proteomes" id="UP000774617">
    <property type="component" value="Unassembled WGS sequence"/>
</dbReference>
<evidence type="ECO:0000256" key="4">
    <source>
        <dbReference type="ARBA" id="ARBA00022857"/>
    </source>
</evidence>
<evidence type="ECO:0000313" key="6">
    <source>
        <dbReference type="EMBL" id="KAH7025580.1"/>
    </source>
</evidence>
<evidence type="ECO:0000256" key="3">
    <source>
        <dbReference type="ARBA" id="ARBA00022827"/>
    </source>
</evidence>
<proteinExistence type="inferred from homology"/>
<sequence length="483" mass="54663">MPKKGKRVAVIGAGPAGAISVDALVKEQAFGTIRVFERKALLGGTWVFTPELPPRIPSLKALLKRAADVPIQTPSTFPAETPKSEDVNSHQRRFTDTAVWGHLHSNIPPSVMSYTQEPFPEIISEQSLARFGPKAPFRHREVIRDWVESLFVRAGHEKLVEFSTTVERAEKRGDEWVLTLRKEIPNKTRDLWWQETFDALVVASGHYYVPFVPSIPGLIEFDESFPGVISHSKHYRNPEDFRNKRVVVVGGSISAIDVLHDIKEVAQEPVYASLRQPLPSFGWVPFTHPNIEIKKEITRFDAASRTVHFADGTSLTNVDRVVFATGYDFSLPFLPDVPIKNRRIPSLYLHVFNIPDPSVVYIGAITGGFTFRAFEYQAVAVARVLAGYASLPSKDHMLQWEKDRLAERGEGKPFYTLAPDWEAYFEALREIAGEPAVGTTGRVLPKFDKQWLKTFEEVLEIRLNWWKSEAQRAETEKHGRARL</sequence>
<keyword evidence="2" id="KW-0285">Flavoprotein</keyword>
<evidence type="ECO:0008006" key="8">
    <source>
        <dbReference type="Google" id="ProtNLM"/>
    </source>
</evidence>
<dbReference type="PANTHER" id="PTHR23023">
    <property type="entry name" value="DIMETHYLANILINE MONOOXYGENASE"/>
    <property type="match status" value="1"/>
</dbReference>
<keyword evidence="4" id="KW-0521">NADP</keyword>
<name>A0ABQ8FTN1_9PEZI</name>
<organism evidence="6 7">
    <name type="scientific">Macrophomina phaseolina</name>
    <dbReference type="NCBI Taxonomy" id="35725"/>
    <lineage>
        <taxon>Eukaryota</taxon>
        <taxon>Fungi</taxon>
        <taxon>Dikarya</taxon>
        <taxon>Ascomycota</taxon>
        <taxon>Pezizomycotina</taxon>
        <taxon>Dothideomycetes</taxon>
        <taxon>Dothideomycetes incertae sedis</taxon>
        <taxon>Botryosphaeriales</taxon>
        <taxon>Botryosphaeriaceae</taxon>
        <taxon>Macrophomina</taxon>
    </lineage>
</organism>
<dbReference type="InterPro" id="IPR000960">
    <property type="entry name" value="Flavin_mOase"/>
</dbReference>
<keyword evidence="3" id="KW-0274">FAD</keyword>
<comment type="caution">
    <text evidence="6">The sequence shown here is derived from an EMBL/GenBank/DDBJ whole genome shotgun (WGS) entry which is preliminary data.</text>
</comment>
<dbReference type="Pfam" id="PF00743">
    <property type="entry name" value="FMO-like"/>
    <property type="match status" value="2"/>
</dbReference>
<protein>
    <recommendedName>
        <fullName evidence="8">Thiol-specific monooxygenase</fullName>
    </recommendedName>
</protein>
<dbReference type="PIRSF" id="PIRSF000332">
    <property type="entry name" value="FMO"/>
    <property type="match status" value="1"/>
</dbReference>
<evidence type="ECO:0000256" key="2">
    <source>
        <dbReference type="ARBA" id="ARBA00022630"/>
    </source>
</evidence>
<dbReference type="Gene3D" id="3.50.50.60">
    <property type="entry name" value="FAD/NAD(P)-binding domain"/>
    <property type="match status" value="2"/>
</dbReference>
<dbReference type="InterPro" id="IPR036188">
    <property type="entry name" value="FAD/NAD-bd_sf"/>
</dbReference>
<keyword evidence="7" id="KW-1185">Reference proteome</keyword>
<dbReference type="EMBL" id="JAGTJR010000057">
    <property type="protein sequence ID" value="KAH7025580.1"/>
    <property type="molecule type" value="Genomic_DNA"/>
</dbReference>
<dbReference type="InterPro" id="IPR020946">
    <property type="entry name" value="Flavin_mOase-like"/>
</dbReference>
<dbReference type="SUPFAM" id="SSF51905">
    <property type="entry name" value="FAD/NAD(P)-binding domain"/>
    <property type="match status" value="2"/>
</dbReference>